<evidence type="ECO:0000313" key="3">
    <source>
        <dbReference type="EMBL" id="MFD1301211.1"/>
    </source>
</evidence>
<dbReference type="Proteomes" id="UP001597176">
    <property type="component" value="Unassembled WGS sequence"/>
</dbReference>
<organism evidence="3 4">
    <name type="scientific">Methylobacterium marchantiae</name>
    <dbReference type="NCBI Taxonomy" id="600331"/>
    <lineage>
        <taxon>Bacteria</taxon>
        <taxon>Pseudomonadati</taxon>
        <taxon>Pseudomonadota</taxon>
        <taxon>Alphaproteobacteria</taxon>
        <taxon>Hyphomicrobiales</taxon>
        <taxon>Methylobacteriaceae</taxon>
        <taxon>Methylobacterium</taxon>
    </lineage>
</organism>
<comment type="caution">
    <text evidence="3">The sequence shown here is derived from an EMBL/GenBank/DDBJ whole genome shotgun (WGS) entry which is preliminary data.</text>
</comment>
<keyword evidence="1" id="KW-0812">Transmembrane</keyword>
<gene>
    <name evidence="3" type="ORF">ACFQ4G_06375</name>
</gene>
<dbReference type="EMBL" id="JBHTND010000006">
    <property type="protein sequence ID" value="MFD1301211.1"/>
    <property type="molecule type" value="Genomic_DNA"/>
</dbReference>
<keyword evidence="1" id="KW-0472">Membrane</keyword>
<accession>A0ABW3WX15</accession>
<sequence length="220" mass="23409">MLRRTRHSFAGLVTRCRGSLRRARFRRAEGGVALVEFALILPFLLAIYVGTLEIANVTAALRKVDLLSSTVGELIASVSAPTRTQVDEVFAASRIVLLPYDGTAAEMIVSAVGVLGDTADGALKVCSSAAAAGSIPRGVGEGSPLPVPSGLVATGLRMLLVEIKMKYKPLFGETLASVFGQRMDGIVLSRQMLWPVRAGRRFASQYPEIILPNGMPCPVQ</sequence>
<reference evidence="4" key="1">
    <citation type="journal article" date="2019" name="Int. J. Syst. Evol. Microbiol.">
        <title>The Global Catalogue of Microorganisms (GCM) 10K type strain sequencing project: providing services to taxonomists for standard genome sequencing and annotation.</title>
        <authorList>
            <consortium name="The Broad Institute Genomics Platform"/>
            <consortium name="The Broad Institute Genome Sequencing Center for Infectious Disease"/>
            <person name="Wu L."/>
            <person name="Ma J."/>
        </authorList>
    </citation>
    <scope>NUCLEOTIDE SEQUENCE [LARGE SCALE GENOMIC DNA]</scope>
    <source>
        <strain evidence="4">CCUG 56108</strain>
    </source>
</reference>
<keyword evidence="1" id="KW-1133">Transmembrane helix</keyword>
<evidence type="ECO:0000256" key="1">
    <source>
        <dbReference type="SAM" id="Phobius"/>
    </source>
</evidence>
<dbReference type="RefSeq" id="WP_379039912.1">
    <property type="nucleotide sequence ID" value="NZ_JBHTND010000006.1"/>
</dbReference>
<evidence type="ECO:0000259" key="2">
    <source>
        <dbReference type="Pfam" id="PF07811"/>
    </source>
</evidence>
<dbReference type="Pfam" id="PF07811">
    <property type="entry name" value="TadE"/>
    <property type="match status" value="1"/>
</dbReference>
<feature type="domain" description="TadE-like" evidence="2">
    <location>
        <begin position="31"/>
        <end position="57"/>
    </location>
</feature>
<name>A0ABW3WX15_9HYPH</name>
<keyword evidence="4" id="KW-1185">Reference proteome</keyword>
<dbReference type="InterPro" id="IPR012495">
    <property type="entry name" value="TadE-like_dom"/>
</dbReference>
<proteinExistence type="predicted"/>
<protein>
    <submittedName>
        <fullName evidence="3">TadE/TadG family type IV pilus assembly protein</fullName>
    </submittedName>
</protein>
<feature type="transmembrane region" description="Helical" evidence="1">
    <location>
        <begin position="31"/>
        <end position="50"/>
    </location>
</feature>
<evidence type="ECO:0000313" key="4">
    <source>
        <dbReference type="Proteomes" id="UP001597176"/>
    </source>
</evidence>